<dbReference type="AlphaFoldDB" id="A0A0E9RNA4"/>
<reference evidence="2" key="2">
    <citation type="journal article" date="2015" name="Fish Shellfish Immunol.">
        <title>Early steps in the European eel (Anguilla anguilla)-Vibrio vulnificus interaction in the gills: Role of the RtxA13 toxin.</title>
        <authorList>
            <person name="Callol A."/>
            <person name="Pajuelo D."/>
            <person name="Ebbesson L."/>
            <person name="Teles M."/>
            <person name="MacKenzie S."/>
            <person name="Amaro C."/>
        </authorList>
    </citation>
    <scope>NUCLEOTIDE SEQUENCE</scope>
</reference>
<evidence type="ECO:0000256" key="1">
    <source>
        <dbReference type="SAM" id="MobiDB-lite"/>
    </source>
</evidence>
<name>A0A0E9RNA4_ANGAN</name>
<dbReference type="EMBL" id="GBXM01077998">
    <property type="protein sequence ID" value="JAH30579.1"/>
    <property type="molecule type" value="Transcribed_RNA"/>
</dbReference>
<protein>
    <submittedName>
        <fullName evidence="2">Uncharacterized protein</fullName>
    </submittedName>
</protein>
<proteinExistence type="predicted"/>
<reference evidence="2" key="1">
    <citation type="submission" date="2014-11" db="EMBL/GenBank/DDBJ databases">
        <authorList>
            <person name="Amaro Gonzalez C."/>
        </authorList>
    </citation>
    <scope>NUCLEOTIDE SEQUENCE</scope>
</reference>
<feature type="region of interest" description="Disordered" evidence="1">
    <location>
        <begin position="1"/>
        <end position="31"/>
    </location>
</feature>
<accession>A0A0E9RNA4</accession>
<evidence type="ECO:0000313" key="2">
    <source>
        <dbReference type="EMBL" id="JAH30579.1"/>
    </source>
</evidence>
<sequence length="31" mass="3484">MQQKRQVHYGTHTFPLHSPAGSRPGVCLRPP</sequence>
<organism evidence="2">
    <name type="scientific">Anguilla anguilla</name>
    <name type="common">European freshwater eel</name>
    <name type="synonym">Muraena anguilla</name>
    <dbReference type="NCBI Taxonomy" id="7936"/>
    <lineage>
        <taxon>Eukaryota</taxon>
        <taxon>Metazoa</taxon>
        <taxon>Chordata</taxon>
        <taxon>Craniata</taxon>
        <taxon>Vertebrata</taxon>
        <taxon>Euteleostomi</taxon>
        <taxon>Actinopterygii</taxon>
        <taxon>Neopterygii</taxon>
        <taxon>Teleostei</taxon>
        <taxon>Anguilliformes</taxon>
        <taxon>Anguillidae</taxon>
        <taxon>Anguilla</taxon>
    </lineage>
</organism>